<dbReference type="AlphaFoldDB" id="A0A1I7BKT1"/>
<dbReference type="STRING" id="305507.SAMN04489724_2503"/>
<feature type="transmembrane region" description="Helical" evidence="1">
    <location>
        <begin position="126"/>
        <end position="145"/>
    </location>
</feature>
<dbReference type="Proteomes" id="UP000199673">
    <property type="component" value="Unassembled WGS sequence"/>
</dbReference>
<accession>A0A1I7BKT1</accession>
<proteinExistence type="predicted"/>
<evidence type="ECO:0000313" key="3">
    <source>
        <dbReference type="Proteomes" id="UP000199673"/>
    </source>
</evidence>
<keyword evidence="1" id="KW-1133">Transmembrane helix</keyword>
<feature type="transmembrane region" description="Helical" evidence="1">
    <location>
        <begin position="47"/>
        <end position="64"/>
    </location>
</feature>
<feature type="transmembrane region" description="Helical" evidence="1">
    <location>
        <begin position="85"/>
        <end position="114"/>
    </location>
</feature>
<evidence type="ECO:0000313" key="2">
    <source>
        <dbReference type="EMBL" id="SFT87772.1"/>
    </source>
</evidence>
<gene>
    <name evidence="2" type="ORF">SAMN04489724_2503</name>
</gene>
<keyword evidence="3" id="KW-1185">Reference proteome</keyword>
<reference evidence="3" key="1">
    <citation type="submission" date="2016-10" db="EMBL/GenBank/DDBJ databases">
        <authorList>
            <person name="Varghese N."/>
            <person name="Submissions S."/>
        </authorList>
    </citation>
    <scope>NUCLEOTIDE SEQUENCE [LARGE SCALE GENOMIC DNA]</scope>
    <source>
        <strain evidence="3">DSM 23445</strain>
    </source>
</reference>
<feature type="transmembrane region" description="Helical" evidence="1">
    <location>
        <begin position="23"/>
        <end position="41"/>
    </location>
</feature>
<dbReference type="RefSeq" id="WP_091693456.1">
    <property type="nucleotide sequence ID" value="NZ_FPBF01000003.1"/>
</dbReference>
<organism evidence="2 3">
    <name type="scientific">Algoriphagus locisalis</name>
    <dbReference type="NCBI Taxonomy" id="305507"/>
    <lineage>
        <taxon>Bacteria</taxon>
        <taxon>Pseudomonadati</taxon>
        <taxon>Bacteroidota</taxon>
        <taxon>Cytophagia</taxon>
        <taxon>Cytophagales</taxon>
        <taxon>Cyclobacteriaceae</taxon>
        <taxon>Algoriphagus</taxon>
    </lineage>
</organism>
<keyword evidence="1" id="KW-0472">Membrane</keyword>
<dbReference type="EMBL" id="FPBF01000003">
    <property type="protein sequence ID" value="SFT87772.1"/>
    <property type="molecule type" value="Genomic_DNA"/>
</dbReference>
<keyword evidence="1" id="KW-0812">Transmembrane</keyword>
<protein>
    <submittedName>
        <fullName evidence="2">Uncharacterized protein</fullName>
    </submittedName>
</protein>
<dbReference type="OrthoDB" id="1441444at2"/>
<evidence type="ECO:0000256" key="1">
    <source>
        <dbReference type="SAM" id="Phobius"/>
    </source>
</evidence>
<sequence>MIWFDIQELERGLRNGEISDKGIFNYLLGNLILFSISPLIAGDDSSTIVMILFQVLFTIAITAIGTKKVFDINESGDRKDFFKRYLALSFVTGIRLLVFCLIIAIPVGITFGIVGINPNATPNSEGFFDLIFIVGTSVIYYYMLLNSFKRVSHGKQNQPVIE</sequence>
<name>A0A1I7BKT1_9BACT</name>